<comment type="caution">
    <text evidence="2">The sequence shown here is derived from an EMBL/GenBank/DDBJ whole genome shotgun (WGS) entry which is preliminary data.</text>
</comment>
<evidence type="ECO:0000256" key="1">
    <source>
        <dbReference type="SAM" id="SignalP"/>
    </source>
</evidence>
<feature type="signal peptide" evidence="1">
    <location>
        <begin position="1"/>
        <end position="18"/>
    </location>
</feature>
<dbReference type="OrthoDB" id="5219036at2759"/>
<name>A0A225ASV7_TALAT</name>
<protein>
    <submittedName>
        <fullName evidence="2">Uncharacterized protein</fullName>
    </submittedName>
</protein>
<gene>
    <name evidence="2" type="ORF">UA08_08089</name>
</gene>
<evidence type="ECO:0000313" key="3">
    <source>
        <dbReference type="Proteomes" id="UP000214365"/>
    </source>
</evidence>
<dbReference type="Proteomes" id="UP000214365">
    <property type="component" value="Unassembled WGS sequence"/>
</dbReference>
<dbReference type="GeneID" id="31007845"/>
<keyword evidence="1" id="KW-0732">Signal</keyword>
<sequence length="108" mass="11874">MKNVFLAAFVSLLSFSAADDGFSKWELYCGDSCDSTTLVLTGDLETNVADTCTSLGATYEYCHFEQVQEYGSYAVNLDSADSCQGTVIYPGDCTASGSWSNYEIYYYF</sequence>
<reference evidence="2 3" key="1">
    <citation type="submission" date="2015-06" db="EMBL/GenBank/DDBJ databases">
        <title>Talaromyces atroroseus IBT 11181 draft genome.</title>
        <authorList>
            <person name="Rasmussen K.B."/>
            <person name="Rasmussen S."/>
            <person name="Petersen B."/>
            <person name="Sicheritz-Ponten T."/>
            <person name="Mortensen U.H."/>
            <person name="Thrane U."/>
        </authorList>
    </citation>
    <scope>NUCLEOTIDE SEQUENCE [LARGE SCALE GENOMIC DNA]</scope>
    <source>
        <strain evidence="2 3">IBT 11181</strain>
    </source>
</reference>
<organism evidence="2 3">
    <name type="scientific">Talaromyces atroroseus</name>
    <dbReference type="NCBI Taxonomy" id="1441469"/>
    <lineage>
        <taxon>Eukaryota</taxon>
        <taxon>Fungi</taxon>
        <taxon>Dikarya</taxon>
        <taxon>Ascomycota</taxon>
        <taxon>Pezizomycotina</taxon>
        <taxon>Eurotiomycetes</taxon>
        <taxon>Eurotiomycetidae</taxon>
        <taxon>Eurotiales</taxon>
        <taxon>Trichocomaceae</taxon>
        <taxon>Talaromyces</taxon>
        <taxon>Talaromyces sect. Trachyspermi</taxon>
    </lineage>
</organism>
<keyword evidence="3" id="KW-1185">Reference proteome</keyword>
<proteinExistence type="predicted"/>
<feature type="chain" id="PRO_5012104042" evidence="1">
    <location>
        <begin position="19"/>
        <end position="108"/>
    </location>
</feature>
<evidence type="ECO:0000313" key="2">
    <source>
        <dbReference type="EMBL" id="OKL56537.1"/>
    </source>
</evidence>
<dbReference type="EMBL" id="LFMY01000014">
    <property type="protein sequence ID" value="OKL56537.1"/>
    <property type="molecule type" value="Genomic_DNA"/>
</dbReference>
<dbReference type="AlphaFoldDB" id="A0A225ASV7"/>
<dbReference type="RefSeq" id="XP_020116658.1">
    <property type="nucleotide sequence ID" value="XM_020263293.1"/>
</dbReference>
<accession>A0A225ASV7</accession>